<proteinExistence type="predicted"/>
<evidence type="ECO:0000259" key="2">
    <source>
        <dbReference type="PROSITE" id="PS50075"/>
    </source>
</evidence>
<accession>A0AAC9PSV4</accession>
<evidence type="ECO:0000313" key="3">
    <source>
        <dbReference type="EMBL" id="APU15425.1"/>
    </source>
</evidence>
<dbReference type="PROSITE" id="PS50075">
    <property type="entry name" value="CARRIER"/>
    <property type="match status" value="1"/>
</dbReference>
<gene>
    <name evidence="3" type="ORF">UA74_16975</name>
</gene>
<dbReference type="Proteomes" id="UP000185511">
    <property type="component" value="Chromosome"/>
</dbReference>
<protein>
    <submittedName>
        <fullName evidence="3">Acyl carrier protein</fullName>
    </submittedName>
</protein>
<feature type="region of interest" description="Disordered" evidence="1">
    <location>
        <begin position="1"/>
        <end position="22"/>
    </location>
</feature>
<dbReference type="KEGG" id="acad:UA74_16975"/>
<evidence type="ECO:0000313" key="4">
    <source>
        <dbReference type="Proteomes" id="UP000185511"/>
    </source>
</evidence>
<organism evidence="3 4">
    <name type="scientific">Actinoalloteichus fjordicus</name>
    <dbReference type="NCBI Taxonomy" id="1612552"/>
    <lineage>
        <taxon>Bacteria</taxon>
        <taxon>Bacillati</taxon>
        <taxon>Actinomycetota</taxon>
        <taxon>Actinomycetes</taxon>
        <taxon>Pseudonocardiales</taxon>
        <taxon>Pseudonocardiaceae</taxon>
        <taxon>Actinoalloteichus</taxon>
    </lineage>
</organism>
<dbReference type="Gene3D" id="1.10.1200.10">
    <property type="entry name" value="ACP-like"/>
    <property type="match status" value="1"/>
</dbReference>
<dbReference type="Pfam" id="PF00550">
    <property type="entry name" value="PP-binding"/>
    <property type="match status" value="1"/>
</dbReference>
<feature type="domain" description="Carrier" evidence="2">
    <location>
        <begin position="32"/>
        <end position="110"/>
    </location>
</feature>
<dbReference type="EMBL" id="CP016076">
    <property type="protein sequence ID" value="APU15425.1"/>
    <property type="molecule type" value="Genomic_DNA"/>
</dbReference>
<reference evidence="4" key="1">
    <citation type="submission" date="2016-06" db="EMBL/GenBank/DDBJ databases">
        <title>Complete genome sequence of Actinoalloteichus fjordicus DSM 46855 (=ADI127-17), type strain of the new species Actinoalloteichus fjordicus.</title>
        <authorList>
            <person name="Ruckert C."/>
            <person name="Nouioui I."/>
            <person name="Willmese J."/>
            <person name="van Wezel G."/>
            <person name="Klenk H.-P."/>
            <person name="Kalinowski J."/>
            <person name="Zotchev S.B."/>
        </authorList>
    </citation>
    <scope>NUCLEOTIDE SEQUENCE [LARGE SCALE GENOMIC DNA]</scope>
    <source>
        <strain evidence="4">ADI127-7</strain>
    </source>
</reference>
<sequence length="116" mass="12777">MTEPVVGPDRTTPGHRRRETTMISRGEKSAMDLIETRLRQVIADARQPRIEPADIPSTGLLDTLGLDSGACLSLLLSVEEEFDIEIEDADLSPRLVDDLTVLADYVRSRTGSLELS</sequence>
<dbReference type="AlphaFoldDB" id="A0AAC9PSV4"/>
<dbReference type="InterPro" id="IPR009081">
    <property type="entry name" value="PP-bd_ACP"/>
</dbReference>
<keyword evidence="4" id="KW-1185">Reference proteome</keyword>
<dbReference type="InterPro" id="IPR036736">
    <property type="entry name" value="ACP-like_sf"/>
</dbReference>
<evidence type="ECO:0000256" key="1">
    <source>
        <dbReference type="SAM" id="MobiDB-lite"/>
    </source>
</evidence>
<dbReference type="SUPFAM" id="SSF47336">
    <property type="entry name" value="ACP-like"/>
    <property type="match status" value="1"/>
</dbReference>
<dbReference type="RefSeq" id="WP_075764874.1">
    <property type="nucleotide sequence ID" value="NZ_CP016076.1"/>
</dbReference>
<name>A0AAC9PSV4_9PSEU</name>